<dbReference type="Gene3D" id="3.30.950.10">
    <property type="entry name" value="Methyltransferase, Cobalt-precorrin-4 Transmethylase, Domain 2"/>
    <property type="match status" value="1"/>
</dbReference>
<accession>B1VXK9</accession>
<dbReference type="AlphaFoldDB" id="B1VXK9"/>
<evidence type="ECO:0000313" key="2">
    <source>
        <dbReference type="EMBL" id="BAG18475.1"/>
    </source>
</evidence>
<dbReference type="EMBL" id="AP009493">
    <property type="protein sequence ID" value="BAG18475.1"/>
    <property type="molecule type" value="Genomic_DNA"/>
</dbReference>
<dbReference type="KEGG" id="sgr:SGR_1646"/>
<proteinExistence type="predicted"/>
<dbReference type="InterPro" id="IPR014776">
    <property type="entry name" value="4pyrrole_Mease_sub2"/>
</dbReference>
<reference evidence="3" key="1">
    <citation type="journal article" date="2008" name="J. Bacteriol.">
        <title>Genome sequence of the streptomycin-producing microorganism Streptomyces griseus IFO 13350.</title>
        <authorList>
            <person name="Ohnishi Y."/>
            <person name="Ishikawa J."/>
            <person name="Hara H."/>
            <person name="Suzuki H."/>
            <person name="Ikenoya M."/>
            <person name="Ikeda H."/>
            <person name="Yamashita A."/>
            <person name="Hattori M."/>
            <person name="Horinouchi S."/>
        </authorList>
    </citation>
    <scope>NUCLEOTIDE SEQUENCE [LARGE SCALE GENOMIC DNA]</scope>
    <source>
        <strain evidence="3">JCM 4626 / NBRC 13350</strain>
    </source>
</reference>
<gene>
    <name evidence="2" type="ordered locus">SGR_1646</name>
</gene>
<name>B1VXK9_STRGG</name>
<feature type="region of interest" description="Disordered" evidence="1">
    <location>
        <begin position="138"/>
        <end position="158"/>
    </location>
</feature>
<evidence type="ECO:0000256" key="1">
    <source>
        <dbReference type="SAM" id="MobiDB-lite"/>
    </source>
</evidence>
<dbReference type="GO" id="GO:0008168">
    <property type="term" value="F:methyltransferase activity"/>
    <property type="evidence" value="ECO:0007669"/>
    <property type="project" value="InterPro"/>
</dbReference>
<dbReference type="Proteomes" id="UP000001685">
    <property type="component" value="Chromosome"/>
</dbReference>
<sequence>MGRPIHITPGRRLAETVGDDDGDIVVMPDAHESFRQFVSGGTWIQWGACPGAPDEILISAPLDEAAEDISRTHAAARAEHGRIMDRPSTVVVAGSLLAVIASPFFPLRGNRTCPDRPGPRSGPRPRAVSACFRSRAAAGEGSAAGPHPRGPQAPQRSAMVSPTLIVFSRRAPAKAEPSTLTFQVFEPLLALPLTAVIVPVPEAGVTEVTHPDGVAALMAAARTSPRVVVVPVGVKATEHTLRFPAPSSTVRASLVAVPAVKAGWATHWGAPGVAGTGGAVVKPPPATARSASMEE</sequence>
<dbReference type="eggNOG" id="COG2243">
    <property type="taxonomic scope" value="Bacteria"/>
</dbReference>
<dbReference type="HOGENOM" id="CLU_943072_0_0_11"/>
<evidence type="ECO:0000313" key="3">
    <source>
        <dbReference type="Proteomes" id="UP000001685"/>
    </source>
</evidence>
<protein>
    <submittedName>
        <fullName evidence="2">Uncharacterized protein</fullName>
    </submittedName>
</protein>
<organism evidence="2 3">
    <name type="scientific">Streptomyces griseus subsp. griseus (strain JCM 4626 / CBS 651.72 / NBRC 13350 / KCC S-0626 / ISP 5235)</name>
    <dbReference type="NCBI Taxonomy" id="455632"/>
    <lineage>
        <taxon>Bacteria</taxon>
        <taxon>Bacillati</taxon>
        <taxon>Actinomycetota</taxon>
        <taxon>Actinomycetes</taxon>
        <taxon>Kitasatosporales</taxon>
        <taxon>Streptomycetaceae</taxon>
        <taxon>Streptomyces</taxon>
    </lineage>
</organism>